<dbReference type="Proteomes" id="UP001067235">
    <property type="component" value="Unassembled WGS sequence"/>
</dbReference>
<dbReference type="InterPro" id="IPR009721">
    <property type="entry name" value="O-acyltransferase_WSD1_C"/>
</dbReference>
<keyword evidence="8" id="KW-0443">Lipid metabolism</keyword>
<dbReference type="EC" id="2.3.1.20" evidence="4"/>
<feature type="domain" description="O-acyltransferase WSD1 C-terminal" evidence="12">
    <location>
        <begin position="310"/>
        <end position="455"/>
    </location>
</feature>
<accession>A0ABT4N3S9</accession>
<evidence type="ECO:0000256" key="6">
    <source>
        <dbReference type="ARBA" id="ARBA00022679"/>
    </source>
</evidence>
<keyword evidence="14" id="KW-1185">Reference proteome</keyword>
<comment type="caution">
    <text evidence="13">The sequence shown here is derived from an EMBL/GenBank/DDBJ whole genome shotgun (WGS) entry which is preliminary data.</text>
</comment>
<comment type="catalytic activity">
    <reaction evidence="10">
        <text>an acyl-CoA + a 1,2-diacyl-sn-glycerol = a triacyl-sn-glycerol + CoA</text>
        <dbReference type="Rhea" id="RHEA:10868"/>
        <dbReference type="ChEBI" id="CHEBI:17815"/>
        <dbReference type="ChEBI" id="CHEBI:57287"/>
        <dbReference type="ChEBI" id="CHEBI:58342"/>
        <dbReference type="ChEBI" id="CHEBI:64615"/>
        <dbReference type="EC" id="2.3.1.20"/>
    </reaction>
</comment>
<comment type="pathway">
    <text evidence="1">Glycerolipid metabolism; triacylglycerol biosynthesis.</text>
</comment>
<keyword evidence="7" id="KW-0319">Glycerol metabolism</keyword>
<evidence type="ECO:0000256" key="5">
    <source>
        <dbReference type="ARBA" id="ARBA00022516"/>
    </source>
</evidence>
<evidence type="ECO:0000256" key="9">
    <source>
        <dbReference type="ARBA" id="ARBA00023315"/>
    </source>
</evidence>
<sequence>MERMSGPDALMLNMETATTPMHTLKLGILDTGRRGRPLGLDEIHTALAMHLGAFPRATQRVISIRGHRARPFWVTDNDFRLDRHLEEVTLEGPGDEHFDELLAELATGRLPRDRPLWALTLVHGLADGRQAVVVRVHHAVADGLAALNCFLHATSESAGGPLPQRHPLPQPSSLIADGRDLDHRQMRAMARRDTLRLIAALPSVVVGAARTARAAQRFDRRALVPRFMGAQRTSLSTPSAHRRRCARSVLRLADVQRAAVATGTTVNGVFHGIVAAAVRQEMIARGEVSARPAVAMFGVCRDLTSGRTEGNDLATAAAYLHTEVADPIERMRLTAASCSASVALRRATGFELTDQLATYTGRLGPRARPIAAPIAPRVMNNVTTANMPGPRQPRWVGDIKVESWTSFALAIAPADVNLTAYSYAGVLSLGLITTPESMPDPARFLARMSEALDELTEALAAEGLMDTKASRRDHI</sequence>
<dbReference type="EMBL" id="JAPWIE010000008">
    <property type="protein sequence ID" value="MCZ4553051.1"/>
    <property type="molecule type" value="Genomic_DNA"/>
</dbReference>
<proteinExistence type="inferred from homology"/>
<keyword evidence="6" id="KW-0808">Transferase</keyword>
<dbReference type="PANTHER" id="PTHR31650">
    <property type="entry name" value="O-ACYLTRANSFERASE (WSD1-LIKE) FAMILY PROTEIN"/>
    <property type="match status" value="1"/>
</dbReference>
<evidence type="ECO:0000259" key="11">
    <source>
        <dbReference type="Pfam" id="PF03007"/>
    </source>
</evidence>
<dbReference type="Pfam" id="PF03007">
    <property type="entry name" value="WS_DGAT_cat"/>
    <property type="match status" value="1"/>
</dbReference>
<dbReference type="RefSeq" id="WP_301573682.1">
    <property type="nucleotide sequence ID" value="NZ_JAPWIE010000008.1"/>
</dbReference>
<evidence type="ECO:0000256" key="3">
    <source>
        <dbReference type="ARBA" id="ARBA00009587"/>
    </source>
</evidence>
<evidence type="ECO:0000256" key="4">
    <source>
        <dbReference type="ARBA" id="ARBA00013244"/>
    </source>
</evidence>
<evidence type="ECO:0000313" key="14">
    <source>
        <dbReference type="Proteomes" id="UP001067235"/>
    </source>
</evidence>
<reference evidence="13" key="1">
    <citation type="submission" date="2022-12" db="EMBL/GenBank/DDBJ databases">
        <authorList>
            <person name="Krivoruchko A.V."/>
            <person name="Elkin A."/>
        </authorList>
    </citation>
    <scope>NUCLEOTIDE SEQUENCE</scope>
    <source>
        <strain evidence="13">IEGM 1388</strain>
    </source>
</reference>
<keyword evidence="5" id="KW-0444">Lipid biosynthesis</keyword>
<evidence type="ECO:0000256" key="2">
    <source>
        <dbReference type="ARBA" id="ARBA00005189"/>
    </source>
</evidence>
<evidence type="ECO:0000259" key="12">
    <source>
        <dbReference type="Pfam" id="PF06974"/>
    </source>
</evidence>
<evidence type="ECO:0000256" key="7">
    <source>
        <dbReference type="ARBA" id="ARBA00022798"/>
    </source>
</evidence>
<evidence type="ECO:0000313" key="13">
    <source>
        <dbReference type="EMBL" id="MCZ4553051.1"/>
    </source>
</evidence>
<dbReference type="SUPFAM" id="SSF52777">
    <property type="entry name" value="CoA-dependent acyltransferases"/>
    <property type="match status" value="1"/>
</dbReference>
<organism evidence="13 14">
    <name type="scientific">Gordonia rubripertincta</name>
    <name type="common">Rhodococcus corallinus</name>
    <dbReference type="NCBI Taxonomy" id="36822"/>
    <lineage>
        <taxon>Bacteria</taxon>
        <taxon>Bacillati</taxon>
        <taxon>Actinomycetota</taxon>
        <taxon>Actinomycetes</taxon>
        <taxon>Mycobacteriales</taxon>
        <taxon>Gordoniaceae</taxon>
        <taxon>Gordonia</taxon>
    </lineage>
</organism>
<evidence type="ECO:0000256" key="8">
    <source>
        <dbReference type="ARBA" id="ARBA00023098"/>
    </source>
</evidence>
<gene>
    <name evidence="13" type="ORF">O4213_23890</name>
</gene>
<dbReference type="PANTHER" id="PTHR31650:SF1">
    <property type="entry name" value="WAX ESTER SYNTHASE_DIACYLGLYCEROL ACYLTRANSFERASE 4-RELATED"/>
    <property type="match status" value="1"/>
</dbReference>
<comment type="similarity">
    <text evidence="3">Belongs to the long-chain O-acyltransferase family.</text>
</comment>
<protein>
    <recommendedName>
        <fullName evidence="4">diacylglycerol O-acyltransferase</fullName>
        <ecNumber evidence="4">2.3.1.20</ecNumber>
    </recommendedName>
</protein>
<evidence type="ECO:0000256" key="1">
    <source>
        <dbReference type="ARBA" id="ARBA00004771"/>
    </source>
</evidence>
<dbReference type="InterPro" id="IPR045034">
    <property type="entry name" value="O-acyltransferase_WSD1-like"/>
</dbReference>
<name>A0ABT4N3S9_GORRU</name>
<evidence type="ECO:0000256" key="10">
    <source>
        <dbReference type="ARBA" id="ARBA00048109"/>
    </source>
</evidence>
<keyword evidence="9" id="KW-0012">Acyltransferase</keyword>
<dbReference type="Gene3D" id="3.30.559.10">
    <property type="entry name" value="Chloramphenicol acetyltransferase-like domain"/>
    <property type="match status" value="1"/>
</dbReference>
<dbReference type="InterPro" id="IPR004255">
    <property type="entry name" value="O-acyltransferase_WSD1_N"/>
</dbReference>
<dbReference type="InterPro" id="IPR023213">
    <property type="entry name" value="CAT-like_dom_sf"/>
</dbReference>
<feature type="domain" description="O-acyltransferase WSD1-like N-terminal" evidence="11">
    <location>
        <begin position="4"/>
        <end position="269"/>
    </location>
</feature>
<comment type="pathway">
    <text evidence="2">Lipid metabolism.</text>
</comment>
<dbReference type="Pfam" id="PF06974">
    <property type="entry name" value="WS_DGAT_C"/>
    <property type="match status" value="1"/>
</dbReference>